<accession>A0A0C2I751</accession>
<proteinExistence type="predicted"/>
<evidence type="ECO:0000313" key="2">
    <source>
        <dbReference type="Proteomes" id="UP000031668"/>
    </source>
</evidence>
<reference evidence="1 2" key="1">
    <citation type="journal article" date="2014" name="Genome Biol. Evol.">
        <title>The genome of the myxosporean Thelohanellus kitauei shows adaptations to nutrient acquisition within its fish host.</title>
        <authorList>
            <person name="Yang Y."/>
            <person name="Xiong J."/>
            <person name="Zhou Z."/>
            <person name="Huo F."/>
            <person name="Miao W."/>
            <person name="Ran C."/>
            <person name="Liu Y."/>
            <person name="Zhang J."/>
            <person name="Feng J."/>
            <person name="Wang M."/>
            <person name="Wang M."/>
            <person name="Wang L."/>
            <person name="Yao B."/>
        </authorList>
    </citation>
    <scope>NUCLEOTIDE SEQUENCE [LARGE SCALE GENOMIC DNA]</scope>
    <source>
        <strain evidence="1">Wuqing</strain>
    </source>
</reference>
<dbReference type="EMBL" id="JWZT01005390">
    <property type="protein sequence ID" value="KII61018.1"/>
    <property type="molecule type" value="Genomic_DNA"/>
</dbReference>
<sequence length="146" mass="17493">MIISFDSDRVCFYLRSFFYTSGAQHPPHEDECDAITEILIFHITNPNKPFDHRRLSEFELWPTSQKDCAPPFYAVKGFFNCFIKKIEKYGSVELKYYVNVPDFQNNRGQLDCCHEKEDHDYLSKWHFTPVRLFNLWIFLRGHLTQD</sequence>
<evidence type="ECO:0000313" key="1">
    <source>
        <dbReference type="EMBL" id="KII61018.1"/>
    </source>
</evidence>
<dbReference type="Proteomes" id="UP000031668">
    <property type="component" value="Unassembled WGS sequence"/>
</dbReference>
<gene>
    <name evidence="1" type="ORF">RF11_13992</name>
</gene>
<dbReference type="AlphaFoldDB" id="A0A0C2I751"/>
<protein>
    <submittedName>
        <fullName evidence="1">Uncharacterized protein</fullName>
    </submittedName>
</protein>
<comment type="caution">
    <text evidence="1">The sequence shown here is derived from an EMBL/GenBank/DDBJ whole genome shotgun (WGS) entry which is preliminary data.</text>
</comment>
<keyword evidence="2" id="KW-1185">Reference proteome</keyword>
<name>A0A0C2I751_THEKT</name>
<organism evidence="1 2">
    <name type="scientific">Thelohanellus kitauei</name>
    <name type="common">Myxosporean</name>
    <dbReference type="NCBI Taxonomy" id="669202"/>
    <lineage>
        <taxon>Eukaryota</taxon>
        <taxon>Metazoa</taxon>
        <taxon>Cnidaria</taxon>
        <taxon>Myxozoa</taxon>
        <taxon>Myxosporea</taxon>
        <taxon>Bivalvulida</taxon>
        <taxon>Platysporina</taxon>
        <taxon>Myxobolidae</taxon>
        <taxon>Thelohanellus</taxon>
    </lineage>
</organism>